<keyword evidence="3" id="KW-0378">Hydrolase</keyword>
<accession>A0A0K8W384</accession>
<dbReference type="SUPFAM" id="SSF50494">
    <property type="entry name" value="Trypsin-like serine proteases"/>
    <property type="match status" value="1"/>
</dbReference>
<sequence>MMLRAIELLLWLFVAVYILAVNTVLVSYGVCNTPFGFSGHCVPLSDCPSLYNLLAQANDDNDIFNHLRNSFCGSDVNATSGPDRTRVCCRDNPNAENKDKESGKMLPTPGTCGITFNMRIFGGVESQVDEFPWSALIKYQRRKFYIYEYPIFIVRKEIRRSFRIFTNFRSERK</sequence>
<keyword evidence="5" id="KW-0106">Calcium</keyword>
<dbReference type="GO" id="GO:0008236">
    <property type="term" value="F:serine-type peptidase activity"/>
    <property type="evidence" value="ECO:0007669"/>
    <property type="project" value="UniProtKB-KW"/>
</dbReference>
<dbReference type="Pfam" id="PF12032">
    <property type="entry name" value="CLIP"/>
    <property type="match status" value="1"/>
</dbReference>
<dbReference type="OrthoDB" id="9028152at2759"/>
<evidence type="ECO:0000256" key="2">
    <source>
        <dbReference type="ARBA" id="ARBA00022729"/>
    </source>
</evidence>
<keyword evidence="2" id="KW-0732">Signal</keyword>
<protein>
    <submittedName>
        <fullName evidence="9">Serine protease easter</fullName>
    </submittedName>
</protein>
<evidence type="ECO:0000256" key="6">
    <source>
        <dbReference type="ARBA" id="ARBA00023145"/>
    </source>
</evidence>
<dbReference type="SMART" id="SM00680">
    <property type="entry name" value="CLIP"/>
    <property type="match status" value="1"/>
</dbReference>
<evidence type="ECO:0000256" key="7">
    <source>
        <dbReference type="ARBA" id="ARBA00023157"/>
    </source>
</evidence>
<dbReference type="EMBL" id="GDHF01006959">
    <property type="protein sequence ID" value="JAI45355.1"/>
    <property type="molecule type" value="Transcribed_RNA"/>
</dbReference>
<dbReference type="InterPro" id="IPR022700">
    <property type="entry name" value="CLIP"/>
</dbReference>
<keyword evidence="6" id="KW-0865">Zymogen</keyword>
<dbReference type="InterPro" id="IPR009003">
    <property type="entry name" value="Peptidase_S1_PA"/>
</dbReference>
<feature type="domain" description="Clip" evidence="8">
    <location>
        <begin position="30"/>
        <end position="89"/>
    </location>
</feature>
<organism evidence="9">
    <name type="scientific">Bactrocera latifrons</name>
    <name type="common">Malaysian fruit fly</name>
    <name type="synonym">Chaetodacus latifrons</name>
    <dbReference type="NCBI Taxonomy" id="174628"/>
    <lineage>
        <taxon>Eukaryota</taxon>
        <taxon>Metazoa</taxon>
        <taxon>Ecdysozoa</taxon>
        <taxon>Arthropoda</taxon>
        <taxon>Hexapoda</taxon>
        <taxon>Insecta</taxon>
        <taxon>Pterygota</taxon>
        <taxon>Neoptera</taxon>
        <taxon>Endopterygota</taxon>
        <taxon>Diptera</taxon>
        <taxon>Brachycera</taxon>
        <taxon>Muscomorpha</taxon>
        <taxon>Tephritoidea</taxon>
        <taxon>Tephritidae</taxon>
        <taxon>Bactrocera</taxon>
        <taxon>Bactrocera</taxon>
    </lineage>
</organism>
<keyword evidence="1 9" id="KW-0645">Protease</keyword>
<keyword evidence="4" id="KW-0720">Serine protease</keyword>
<proteinExistence type="predicted"/>
<name>A0A0K8W384_BACLA</name>
<dbReference type="Gene3D" id="3.30.1640.30">
    <property type="match status" value="1"/>
</dbReference>
<dbReference type="PROSITE" id="PS51888">
    <property type="entry name" value="CLIP"/>
    <property type="match status" value="1"/>
</dbReference>
<gene>
    <name evidence="9" type="primary">ea_11</name>
    <name evidence="9" type="ORF">c4_g3_i11</name>
</gene>
<dbReference type="InterPro" id="IPR038565">
    <property type="entry name" value="CLIP_sf"/>
</dbReference>
<dbReference type="GO" id="GO:0006508">
    <property type="term" value="P:proteolysis"/>
    <property type="evidence" value="ECO:0007669"/>
    <property type="project" value="UniProtKB-KW"/>
</dbReference>
<reference evidence="9" key="1">
    <citation type="submission" date="2015-06" db="EMBL/GenBank/DDBJ databases">
        <authorList>
            <person name="Hoefler B.C."/>
            <person name="Straight P.D."/>
        </authorList>
    </citation>
    <scope>NUCLEOTIDE SEQUENCE</scope>
</reference>
<evidence type="ECO:0000313" key="9">
    <source>
        <dbReference type="EMBL" id="JAI45355.1"/>
    </source>
</evidence>
<evidence type="ECO:0000256" key="4">
    <source>
        <dbReference type="ARBA" id="ARBA00022825"/>
    </source>
</evidence>
<keyword evidence="7" id="KW-1015">Disulfide bond</keyword>
<evidence type="ECO:0000256" key="5">
    <source>
        <dbReference type="ARBA" id="ARBA00022837"/>
    </source>
</evidence>
<evidence type="ECO:0000256" key="1">
    <source>
        <dbReference type="ARBA" id="ARBA00022670"/>
    </source>
</evidence>
<evidence type="ECO:0000256" key="3">
    <source>
        <dbReference type="ARBA" id="ARBA00022801"/>
    </source>
</evidence>
<dbReference type="AlphaFoldDB" id="A0A0K8W384"/>
<evidence type="ECO:0000259" key="8">
    <source>
        <dbReference type="PROSITE" id="PS51888"/>
    </source>
</evidence>